<organism evidence="1 2">
    <name type="scientific">Bacillus zhangzhouensis</name>
    <dbReference type="NCBI Taxonomy" id="1178540"/>
    <lineage>
        <taxon>Bacteria</taxon>
        <taxon>Bacillati</taxon>
        <taxon>Bacillota</taxon>
        <taxon>Bacilli</taxon>
        <taxon>Bacillales</taxon>
        <taxon>Bacillaceae</taxon>
        <taxon>Bacillus</taxon>
    </lineage>
</organism>
<comment type="caution">
    <text evidence="1">The sequence shown here is derived from an EMBL/GenBank/DDBJ whole genome shotgun (WGS) entry which is preliminary data.</text>
</comment>
<protein>
    <recommendedName>
        <fullName evidence="3">YwpF-like protein</fullName>
    </recommendedName>
</protein>
<dbReference type="Pfam" id="PF14183">
    <property type="entry name" value="YwpF"/>
    <property type="match status" value="1"/>
</dbReference>
<dbReference type="Proteomes" id="UP000028091">
    <property type="component" value="Unassembled WGS sequence"/>
</dbReference>
<dbReference type="EMBL" id="JOTP01000003">
    <property type="protein sequence ID" value="KEP27626.1"/>
    <property type="molecule type" value="Genomic_DNA"/>
</dbReference>
<dbReference type="eggNOG" id="ENOG5032YSB">
    <property type="taxonomic scope" value="Bacteria"/>
</dbReference>
<dbReference type="RefSeq" id="WP_003215215.1">
    <property type="nucleotide sequence ID" value="NZ_JALPZN010000012.1"/>
</dbReference>
<dbReference type="OrthoDB" id="2427395at2"/>
<keyword evidence="2" id="KW-1185">Reference proteome</keyword>
<dbReference type="GeneID" id="5622573"/>
<accession>A0A081LEF0</accession>
<evidence type="ECO:0000313" key="1">
    <source>
        <dbReference type="EMBL" id="KEP27626.1"/>
    </source>
</evidence>
<evidence type="ECO:0000313" key="2">
    <source>
        <dbReference type="Proteomes" id="UP000028091"/>
    </source>
</evidence>
<dbReference type="AlphaFoldDB" id="A0A081LEF0"/>
<gene>
    <name evidence="1" type="ORF">BA70_10885</name>
</gene>
<reference evidence="1 2" key="1">
    <citation type="submission" date="2012-09" db="EMBL/GenBank/DDBJ databases">
        <title>Genome Sequence of Bacillus sp. DW5-4.</title>
        <authorList>
            <person name="Lai Q."/>
            <person name="Liu Y."/>
            <person name="Shao Z."/>
        </authorList>
    </citation>
    <scope>NUCLEOTIDE SEQUENCE [LARGE SCALE GENOMIC DNA]</scope>
    <source>
        <strain evidence="1 2">DW5-4</strain>
    </source>
</reference>
<proteinExistence type="predicted"/>
<dbReference type="InterPro" id="IPR025573">
    <property type="entry name" value="YwpF"/>
</dbReference>
<name>A0A081LEF0_9BACI</name>
<evidence type="ECO:0008006" key="3">
    <source>
        <dbReference type="Google" id="ProtNLM"/>
    </source>
</evidence>
<sequence>MKTFRLIDLKIELDPKQDKMSSIPLRDGLIINKEDGENHWMIEALIPKKHRQVFEVLFQQHTEVKILVTITKENNRPVHLSVQVKNIVALEENISVLLDGKMITNRYRTETEEVLKDLVKEGLSGEKLLDAFKQNT</sequence>